<sequence>MGGGKLDLSEELIKTHPELQMDTFLKGSVTSQEELDELSLLPIQNAMNRYRTGLGMCLFPLIREFPLDQLGNFGGELNTIVLDHVRVCPVLPVPLVSLDDFLGDKYYIVGRGSRNAAKSYVASEDGKIHIPLLQWDKLYMLSTRRQMNHDEAKDGTPFFCVSAESRGTVCLTKVSGDRHATGFLVSKPTQLSDSYLWHMRTGHPDSKVQKLLADTVRYVTYNRRIVASPCHICRVTWRRIWVQEDLGAGRSLEHGGGDCDSGGCREQLAWRMQEA</sequence>
<name>A0A7S4JJ27_GUITH</name>
<dbReference type="AlphaFoldDB" id="A0A7S4JJ27"/>
<evidence type="ECO:0008006" key="2">
    <source>
        <dbReference type="Google" id="ProtNLM"/>
    </source>
</evidence>
<dbReference type="EMBL" id="HBKN01007626">
    <property type="protein sequence ID" value="CAE2265223.1"/>
    <property type="molecule type" value="Transcribed_RNA"/>
</dbReference>
<gene>
    <name evidence="1" type="ORF">GTHE00462_LOCUS6058</name>
</gene>
<protein>
    <recommendedName>
        <fullName evidence="2">GAG-pre-integrase domain-containing protein</fullName>
    </recommendedName>
</protein>
<organism evidence="1">
    <name type="scientific">Guillardia theta</name>
    <name type="common">Cryptophyte</name>
    <name type="synonym">Cryptomonas phi</name>
    <dbReference type="NCBI Taxonomy" id="55529"/>
    <lineage>
        <taxon>Eukaryota</taxon>
        <taxon>Cryptophyceae</taxon>
        <taxon>Pyrenomonadales</taxon>
        <taxon>Geminigeraceae</taxon>
        <taxon>Guillardia</taxon>
    </lineage>
</organism>
<reference evidence="1" key="1">
    <citation type="submission" date="2021-01" db="EMBL/GenBank/DDBJ databases">
        <authorList>
            <person name="Corre E."/>
            <person name="Pelletier E."/>
            <person name="Niang G."/>
            <person name="Scheremetjew M."/>
            <person name="Finn R."/>
            <person name="Kale V."/>
            <person name="Holt S."/>
            <person name="Cochrane G."/>
            <person name="Meng A."/>
            <person name="Brown T."/>
            <person name="Cohen L."/>
        </authorList>
    </citation>
    <scope>NUCLEOTIDE SEQUENCE</scope>
    <source>
        <strain evidence="1">CCMP 2712</strain>
    </source>
</reference>
<accession>A0A7S4JJ27</accession>
<proteinExistence type="predicted"/>
<evidence type="ECO:0000313" key="1">
    <source>
        <dbReference type="EMBL" id="CAE2265223.1"/>
    </source>
</evidence>